<protein>
    <recommendedName>
        <fullName evidence="5">SET domain-containing protein</fullName>
    </recommendedName>
</protein>
<accession>A0A7R8X6R4</accession>
<dbReference type="AlphaFoldDB" id="A0A7R8X6R4"/>
<feature type="compositionally biased region" description="Low complexity" evidence="2">
    <location>
        <begin position="1"/>
        <end position="19"/>
    </location>
</feature>
<evidence type="ECO:0000313" key="3">
    <source>
        <dbReference type="EMBL" id="CAD7241731.1"/>
    </source>
</evidence>
<evidence type="ECO:0000313" key="4">
    <source>
        <dbReference type="Proteomes" id="UP000677054"/>
    </source>
</evidence>
<feature type="region of interest" description="Disordered" evidence="2">
    <location>
        <begin position="211"/>
        <end position="251"/>
    </location>
</feature>
<proteinExistence type="predicted"/>
<keyword evidence="1" id="KW-0175">Coiled coil</keyword>
<dbReference type="InterPro" id="IPR053010">
    <property type="entry name" value="SET_SmydA-8"/>
</dbReference>
<evidence type="ECO:0000256" key="2">
    <source>
        <dbReference type="SAM" id="MobiDB-lite"/>
    </source>
</evidence>
<evidence type="ECO:0008006" key="5">
    <source>
        <dbReference type="Google" id="ProtNLM"/>
    </source>
</evidence>
<dbReference type="PANTHER" id="PTHR46455">
    <property type="entry name" value="SET AND MYND DOMAIN CONTAINING, ARTHROPOD-SPECIFIC, MEMBER 4, ISOFORM A"/>
    <property type="match status" value="1"/>
</dbReference>
<feature type="region of interest" description="Disordered" evidence="2">
    <location>
        <begin position="1"/>
        <end position="49"/>
    </location>
</feature>
<feature type="compositionally biased region" description="Basic and acidic residues" evidence="2">
    <location>
        <begin position="226"/>
        <end position="246"/>
    </location>
</feature>
<dbReference type="EMBL" id="LR899686">
    <property type="protein sequence ID" value="CAD7241731.1"/>
    <property type="molecule type" value="Genomic_DNA"/>
</dbReference>
<dbReference type="EMBL" id="CAJPEV010000169">
    <property type="protein sequence ID" value="CAG0881754.1"/>
    <property type="molecule type" value="Genomic_DNA"/>
</dbReference>
<feature type="coiled-coil region" evidence="1">
    <location>
        <begin position="772"/>
        <end position="799"/>
    </location>
</feature>
<dbReference type="Proteomes" id="UP000677054">
    <property type="component" value="Unassembled WGS sequence"/>
</dbReference>
<dbReference type="Gene3D" id="2.170.270.10">
    <property type="entry name" value="SET domain"/>
    <property type="match status" value="1"/>
</dbReference>
<dbReference type="SUPFAM" id="SSF82199">
    <property type="entry name" value="SET domain"/>
    <property type="match status" value="1"/>
</dbReference>
<dbReference type="CDD" id="cd20071">
    <property type="entry name" value="SET_SMYD"/>
    <property type="match status" value="1"/>
</dbReference>
<dbReference type="Gene3D" id="1.10.220.160">
    <property type="match status" value="1"/>
</dbReference>
<reference evidence="3" key="1">
    <citation type="submission" date="2020-11" db="EMBL/GenBank/DDBJ databases">
        <authorList>
            <person name="Tran Van P."/>
        </authorList>
    </citation>
    <scope>NUCLEOTIDE SEQUENCE</scope>
</reference>
<name>A0A7R8X6R4_9CRUS</name>
<dbReference type="PANTHER" id="PTHR46455:SF5">
    <property type="entry name" value="SET AND MYND DOMAIN CONTAINING, ARTHROPOD-SPECIFIC, MEMBER 4, ISOFORM A"/>
    <property type="match status" value="1"/>
</dbReference>
<evidence type="ECO:0000256" key="1">
    <source>
        <dbReference type="SAM" id="Coils"/>
    </source>
</evidence>
<gene>
    <name evidence="3" type="ORF">DSTB1V02_LOCUS1711</name>
</gene>
<organism evidence="3">
    <name type="scientific">Darwinula stevensoni</name>
    <dbReference type="NCBI Taxonomy" id="69355"/>
    <lineage>
        <taxon>Eukaryota</taxon>
        <taxon>Metazoa</taxon>
        <taxon>Ecdysozoa</taxon>
        <taxon>Arthropoda</taxon>
        <taxon>Crustacea</taxon>
        <taxon>Oligostraca</taxon>
        <taxon>Ostracoda</taxon>
        <taxon>Podocopa</taxon>
        <taxon>Podocopida</taxon>
        <taxon>Darwinulocopina</taxon>
        <taxon>Darwinuloidea</taxon>
        <taxon>Darwinulidae</taxon>
        <taxon>Darwinula</taxon>
    </lineage>
</organism>
<dbReference type="OrthoDB" id="6374143at2759"/>
<keyword evidence="4" id="KW-1185">Reference proteome</keyword>
<dbReference type="InterPro" id="IPR046341">
    <property type="entry name" value="SET_dom_sf"/>
</dbReference>
<sequence length="799" mass="90335">MGSPLFSLSDPLSDSQLPQSKKKPELPQESQHRIDSFSNFQEKRSSNDENRSIQDCIMYMEATMEEIPFLVSESVKAALAKYDLNPQVSPAETSDCLLEKLKGMLNTAFASQFSSLHDLIHPIKAHLKELNEVHGVSGAKQPQYPSCNSISMLLAIRDLEGKVNEMLKQLALLDGKLREGQWALKHRISDKGTMTSYQLDFPKGMKRAGSKVEVESSGTKKWGCSLEEKPLQEPKQRNQNPDEKKSITGPSIHENVEFSRCHYHTIVGELDSFITHHGVVPPPQTNPITHHWGGPTTPISDEYDRRRYMKARRDIAAGETIFVDRALAVGPKIYTVPVCLGCYKRVDGSYLCSRCRWPLCDEECEKSAGAHRDAECKVFAESGQDFHMKNYESSNPMYECILPLRCLLLEESDPDGFQRLLTLESHQELRKGTEIYRAEQVNVVKYIRDYLKQGDRWSEDVIHRVCGVIQINAFEVRNTTFTNYCGIYPLSCIMEHSCLSNTSHSCTPEGEMVVRSTVPILAGEHVSTTYAYTLQGTQLRRLCLKAGKLFDCKCPRCADPTEFSTCFSAFRCPKCSSDVLSSDPLDEDAVWKCRSQDCPFSITGAQAKKLNEVIGTDVEHCRSDVKMLEARLVKYASSLGRNNWHLVGIELLLSQVYGRTAGYILENLSPELLARKEALCRHVLRVADVLEPGKSRLRGMLMYELQAALVMRVTRDFQDGIVVAEPLLKCLKEARGYLQEAQDILTLEPEWTREGTIGRSCEASLQELQSWIDGVEKQVARADRQQQLLEQRQDQQQQQ</sequence>
<feature type="compositionally biased region" description="Basic and acidic residues" evidence="2">
    <location>
        <begin position="22"/>
        <end position="49"/>
    </location>
</feature>
<dbReference type="Gene3D" id="6.10.140.2220">
    <property type="match status" value="1"/>
</dbReference>